<evidence type="ECO:0000259" key="2">
    <source>
        <dbReference type="Pfam" id="PF20152"/>
    </source>
</evidence>
<feature type="transmembrane region" description="Helical" evidence="1">
    <location>
        <begin position="87"/>
        <end position="108"/>
    </location>
</feature>
<sequence>MSEAHHVDLPGIIGALEISVLFSAGLIGMLSVQTYIYYKNFEKDPLWIKLYVATVWLLEFAHLIAISHDLYAVTVTGWGNPAALVRYIGISVTPILAGLVSTMAQLFFARRIWIMGMRWAAILCYFLITIRCIAAISTGGVGLTYNAIQPFLVDFGWLLTTYISIGAAIDVLIPIFLCYLLREKRSGGLKSTASLIDKIMIWTIQTGLTTGILSLTSVILMQVVHNCELSSHSSLHPG</sequence>
<evidence type="ECO:0000313" key="4">
    <source>
        <dbReference type="Proteomes" id="UP001556367"/>
    </source>
</evidence>
<dbReference type="Proteomes" id="UP001556367">
    <property type="component" value="Unassembled WGS sequence"/>
</dbReference>
<gene>
    <name evidence="3" type="ORF">HGRIS_006752</name>
</gene>
<keyword evidence="1" id="KW-0812">Transmembrane</keyword>
<dbReference type="PANTHER" id="PTHR40465">
    <property type="entry name" value="CHROMOSOME 1, WHOLE GENOME SHOTGUN SEQUENCE"/>
    <property type="match status" value="1"/>
</dbReference>
<accession>A0ABR3J9Z0</accession>
<keyword evidence="1" id="KW-1133">Transmembrane helix</keyword>
<organism evidence="3 4">
    <name type="scientific">Hohenbuehelia grisea</name>
    <dbReference type="NCBI Taxonomy" id="104357"/>
    <lineage>
        <taxon>Eukaryota</taxon>
        <taxon>Fungi</taxon>
        <taxon>Dikarya</taxon>
        <taxon>Basidiomycota</taxon>
        <taxon>Agaricomycotina</taxon>
        <taxon>Agaricomycetes</taxon>
        <taxon>Agaricomycetidae</taxon>
        <taxon>Agaricales</taxon>
        <taxon>Pleurotineae</taxon>
        <taxon>Pleurotaceae</taxon>
        <taxon>Hohenbuehelia</taxon>
    </lineage>
</organism>
<dbReference type="Pfam" id="PF20152">
    <property type="entry name" value="DUF6534"/>
    <property type="match status" value="1"/>
</dbReference>
<feature type="transmembrane region" description="Helical" evidence="1">
    <location>
        <begin position="12"/>
        <end position="38"/>
    </location>
</feature>
<feature type="domain" description="DUF6534" evidence="2">
    <location>
        <begin position="167"/>
        <end position="222"/>
    </location>
</feature>
<evidence type="ECO:0000313" key="3">
    <source>
        <dbReference type="EMBL" id="KAL0952489.1"/>
    </source>
</evidence>
<proteinExistence type="predicted"/>
<dbReference type="PANTHER" id="PTHR40465:SF1">
    <property type="entry name" value="DUF6534 DOMAIN-CONTAINING PROTEIN"/>
    <property type="match status" value="1"/>
</dbReference>
<evidence type="ECO:0000256" key="1">
    <source>
        <dbReference type="SAM" id="Phobius"/>
    </source>
</evidence>
<feature type="transmembrane region" description="Helical" evidence="1">
    <location>
        <begin position="120"/>
        <end position="143"/>
    </location>
</feature>
<comment type="caution">
    <text evidence="3">The sequence shown here is derived from an EMBL/GenBank/DDBJ whole genome shotgun (WGS) entry which is preliminary data.</text>
</comment>
<protein>
    <recommendedName>
        <fullName evidence="2">DUF6534 domain-containing protein</fullName>
    </recommendedName>
</protein>
<feature type="transmembrane region" description="Helical" evidence="1">
    <location>
        <begin position="155"/>
        <end position="181"/>
    </location>
</feature>
<name>A0ABR3J9Z0_9AGAR</name>
<dbReference type="InterPro" id="IPR045339">
    <property type="entry name" value="DUF6534"/>
</dbReference>
<feature type="transmembrane region" description="Helical" evidence="1">
    <location>
        <begin position="50"/>
        <end position="67"/>
    </location>
</feature>
<keyword evidence="4" id="KW-1185">Reference proteome</keyword>
<feature type="transmembrane region" description="Helical" evidence="1">
    <location>
        <begin position="202"/>
        <end position="224"/>
    </location>
</feature>
<dbReference type="EMBL" id="JASNQZ010000010">
    <property type="protein sequence ID" value="KAL0952489.1"/>
    <property type="molecule type" value="Genomic_DNA"/>
</dbReference>
<reference evidence="4" key="1">
    <citation type="submission" date="2024-06" db="EMBL/GenBank/DDBJ databases">
        <title>Multi-omics analyses provide insights into the biosynthesis of the anticancer antibiotic pleurotin in Hohenbuehelia grisea.</title>
        <authorList>
            <person name="Weaver J.A."/>
            <person name="Alberti F."/>
        </authorList>
    </citation>
    <scope>NUCLEOTIDE SEQUENCE [LARGE SCALE GENOMIC DNA]</scope>
    <source>
        <strain evidence="4">T-177</strain>
    </source>
</reference>
<keyword evidence="1" id="KW-0472">Membrane</keyword>